<keyword evidence="2" id="KW-0106">Calcium</keyword>
<feature type="compositionally biased region" description="Basic and acidic residues" evidence="3">
    <location>
        <begin position="169"/>
        <end position="179"/>
    </location>
</feature>
<dbReference type="InterPro" id="IPR011992">
    <property type="entry name" value="EF-hand-dom_pair"/>
</dbReference>
<evidence type="ECO:0000256" key="2">
    <source>
        <dbReference type="ARBA" id="ARBA00022837"/>
    </source>
</evidence>
<dbReference type="GO" id="GO:0005509">
    <property type="term" value="F:calcium ion binding"/>
    <property type="evidence" value="ECO:0007669"/>
    <property type="project" value="InterPro"/>
</dbReference>
<sequence length="243" mass="25783">MPAGARRSLASPAVVNGVLCQCGGVSAPPSSPSASSSSSGEAASRFLAEHERRLYSLFVQLDVNRDGALCVHDLAVGLERLGLHRSERDLWDRFLLLEHSGSVFSARRASFPASPFPGDQGMLQSLWRVFSSLFLGAGCQGPAGPPQEDVAQEGPPLPKLADQAPKLPRKLDNREADPSERRPTILLVVGPAEQFAEVNVSNLDLSPLLGPVGAGRVARGWGEEEAGASGSSEKAGWGIWEPW</sequence>
<keyword evidence="6" id="KW-1185">Reference proteome</keyword>
<dbReference type="PROSITE" id="PS00018">
    <property type="entry name" value="EF_HAND_1"/>
    <property type="match status" value="1"/>
</dbReference>
<protein>
    <submittedName>
        <fullName evidence="5">Calcium-binding mitochondrial carrier protein SCaMC-2-like</fullName>
    </submittedName>
</protein>
<feature type="domain" description="EF-hand" evidence="4">
    <location>
        <begin position="49"/>
        <end position="84"/>
    </location>
</feature>
<dbReference type="PROSITE" id="PS50222">
    <property type="entry name" value="EF_HAND_2"/>
    <property type="match status" value="1"/>
</dbReference>
<feature type="region of interest" description="Disordered" evidence="3">
    <location>
        <begin position="141"/>
        <end position="179"/>
    </location>
</feature>
<name>A0AAW1ASP1_CROAD</name>
<evidence type="ECO:0000313" key="5">
    <source>
        <dbReference type="EMBL" id="KAK9392456.1"/>
    </source>
</evidence>
<keyword evidence="1" id="KW-0479">Metal-binding</keyword>
<dbReference type="EMBL" id="JAOTOJ010000016">
    <property type="protein sequence ID" value="KAK9392456.1"/>
    <property type="molecule type" value="Genomic_DNA"/>
</dbReference>
<dbReference type="Proteomes" id="UP001474421">
    <property type="component" value="Unassembled WGS sequence"/>
</dbReference>
<proteinExistence type="predicted"/>
<dbReference type="InterPro" id="IPR018247">
    <property type="entry name" value="EF_Hand_1_Ca_BS"/>
</dbReference>
<feature type="region of interest" description="Disordered" evidence="3">
    <location>
        <begin position="223"/>
        <end position="243"/>
    </location>
</feature>
<evidence type="ECO:0000256" key="3">
    <source>
        <dbReference type="SAM" id="MobiDB-lite"/>
    </source>
</evidence>
<dbReference type="SUPFAM" id="SSF47473">
    <property type="entry name" value="EF-hand"/>
    <property type="match status" value="1"/>
</dbReference>
<feature type="compositionally biased region" description="Low complexity" evidence="3">
    <location>
        <begin position="227"/>
        <end position="243"/>
    </location>
</feature>
<evidence type="ECO:0000259" key="4">
    <source>
        <dbReference type="PROSITE" id="PS50222"/>
    </source>
</evidence>
<dbReference type="InterPro" id="IPR002048">
    <property type="entry name" value="EF_hand_dom"/>
</dbReference>
<evidence type="ECO:0000313" key="6">
    <source>
        <dbReference type="Proteomes" id="UP001474421"/>
    </source>
</evidence>
<dbReference type="AlphaFoldDB" id="A0AAW1ASP1"/>
<comment type="caution">
    <text evidence="5">The sequence shown here is derived from an EMBL/GenBank/DDBJ whole genome shotgun (WGS) entry which is preliminary data.</text>
</comment>
<evidence type="ECO:0000256" key="1">
    <source>
        <dbReference type="ARBA" id="ARBA00022723"/>
    </source>
</evidence>
<organism evidence="5 6">
    <name type="scientific">Crotalus adamanteus</name>
    <name type="common">Eastern diamondback rattlesnake</name>
    <dbReference type="NCBI Taxonomy" id="8729"/>
    <lineage>
        <taxon>Eukaryota</taxon>
        <taxon>Metazoa</taxon>
        <taxon>Chordata</taxon>
        <taxon>Craniata</taxon>
        <taxon>Vertebrata</taxon>
        <taxon>Euteleostomi</taxon>
        <taxon>Lepidosauria</taxon>
        <taxon>Squamata</taxon>
        <taxon>Bifurcata</taxon>
        <taxon>Unidentata</taxon>
        <taxon>Episquamata</taxon>
        <taxon>Toxicofera</taxon>
        <taxon>Serpentes</taxon>
        <taxon>Colubroidea</taxon>
        <taxon>Viperidae</taxon>
        <taxon>Crotalinae</taxon>
        <taxon>Crotalus</taxon>
    </lineage>
</organism>
<reference evidence="5 6" key="1">
    <citation type="journal article" date="2024" name="Proc. Natl. Acad. Sci. U.S.A.">
        <title>The genetic regulatory architecture and epigenomic basis for age-related changes in rattlesnake venom.</title>
        <authorList>
            <person name="Hogan M.P."/>
            <person name="Holding M.L."/>
            <person name="Nystrom G.S."/>
            <person name="Colston T.J."/>
            <person name="Bartlett D.A."/>
            <person name="Mason A.J."/>
            <person name="Ellsworth S.A."/>
            <person name="Rautsaw R.M."/>
            <person name="Lawrence K.C."/>
            <person name="Strickland J.L."/>
            <person name="He B."/>
            <person name="Fraser P."/>
            <person name="Margres M.J."/>
            <person name="Gilbert D.M."/>
            <person name="Gibbs H.L."/>
            <person name="Parkinson C.L."/>
            <person name="Rokyta D.R."/>
        </authorList>
    </citation>
    <scope>NUCLEOTIDE SEQUENCE [LARGE SCALE GENOMIC DNA]</scope>
    <source>
        <strain evidence="5">DRR0105</strain>
    </source>
</reference>
<gene>
    <name evidence="5" type="ORF">NXF25_017300</name>
</gene>
<accession>A0AAW1ASP1</accession>